<keyword evidence="5 8" id="KW-0784">Thiamine biosynthesis</keyword>
<sequence>MHPTQHLAHHPAHPSAPATPDVSQAPPSDRLCLYGQHFDSRLMLGTARYPSPATLRAAVQVARPAMLTASLRRQSAPAGGSGAPQDNTFWALLQELGVPVLPNTAGCHSAQEALATAHMAREVFNTDWLKLELIGDDYTLQPDTLNLVAVADRLIREGFKVLPYCTDDLVLCQRLVDVGCQAVMPWAAPIGTGKGPINPYALQTLRDRLEVPLIVDAGLGRPSHACTVMEWGFDAVLLNTAVALSPQPVAMAEAFARAVQAGRQAHLAGVMEEQTSAQPSTPVLGTPFWHHA</sequence>
<comment type="catalytic activity">
    <reaction evidence="7 8">
        <text>[ThiS sulfur-carrier protein]-C-terminal-Gly-aminoethanethioate + 2-iminoacetate + 1-deoxy-D-xylulose 5-phosphate = [ThiS sulfur-carrier protein]-C-terminal Gly-Gly + 2-[(2R,5Z)-2-carboxy-4-methylthiazol-5(2H)-ylidene]ethyl phosphate + 2 H2O + H(+)</text>
        <dbReference type="Rhea" id="RHEA:26297"/>
        <dbReference type="Rhea" id="RHEA-COMP:12909"/>
        <dbReference type="Rhea" id="RHEA-COMP:19908"/>
        <dbReference type="ChEBI" id="CHEBI:15377"/>
        <dbReference type="ChEBI" id="CHEBI:15378"/>
        <dbReference type="ChEBI" id="CHEBI:57792"/>
        <dbReference type="ChEBI" id="CHEBI:62899"/>
        <dbReference type="ChEBI" id="CHEBI:77846"/>
        <dbReference type="ChEBI" id="CHEBI:90778"/>
        <dbReference type="ChEBI" id="CHEBI:232372"/>
        <dbReference type="EC" id="2.8.1.10"/>
    </reaction>
</comment>
<protein>
    <recommendedName>
        <fullName evidence="3 8">Thiazole synthase</fullName>
        <ecNumber evidence="3 8">2.8.1.10</ecNumber>
    </recommendedName>
</protein>
<evidence type="ECO:0000256" key="9">
    <source>
        <dbReference type="SAM" id="MobiDB-lite"/>
    </source>
</evidence>
<keyword evidence="8" id="KW-0963">Cytoplasm</keyword>
<feature type="binding site" evidence="8">
    <location>
        <begin position="239"/>
        <end position="240"/>
    </location>
    <ligand>
        <name>1-deoxy-D-xylulose 5-phosphate</name>
        <dbReference type="ChEBI" id="CHEBI:57792"/>
    </ligand>
</feature>
<feature type="binding site" evidence="8">
    <location>
        <position position="191"/>
    </location>
    <ligand>
        <name>1-deoxy-D-xylulose 5-phosphate</name>
        <dbReference type="ChEBI" id="CHEBI:57792"/>
    </ligand>
</feature>
<organism evidence="11 12">
    <name type="scientific">Curvibacter cyanobacteriorum</name>
    <dbReference type="NCBI Taxonomy" id="3026422"/>
    <lineage>
        <taxon>Bacteria</taxon>
        <taxon>Pseudomonadati</taxon>
        <taxon>Pseudomonadota</taxon>
        <taxon>Betaproteobacteria</taxon>
        <taxon>Burkholderiales</taxon>
        <taxon>Comamonadaceae</taxon>
        <taxon>Curvibacter</taxon>
    </lineage>
</organism>
<comment type="subcellular location">
    <subcellularLocation>
        <location evidence="8">Cytoplasm</location>
    </subcellularLocation>
</comment>
<evidence type="ECO:0000256" key="8">
    <source>
        <dbReference type="HAMAP-Rule" id="MF_00443"/>
    </source>
</evidence>
<evidence type="ECO:0000259" key="10">
    <source>
        <dbReference type="Pfam" id="PF05690"/>
    </source>
</evidence>
<gene>
    <name evidence="8" type="primary">thiG</name>
    <name evidence="11" type="ORF">PSQ40_06175</name>
</gene>
<reference evidence="11 12" key="1">
    <citation type="submission" date="2023-02" db="EMBL/GenBank/DDBJ databases">
        <title>Bacterial whole genomic sequence of Curvibacter sp. HBC61.</title>
        <authorList>
            <person name="Le V."/>
            <person name="Ko S.-R."/>
            <person name="Ahn C.-Y."/>
            <person name="Oh H.-M."/>
        </authorList>
    </citation>
    <scope>NUCLEOTIDE SEQUENCE [LARGE SCALE GENOMIC DNA]</scope>
    <source>
        <strain evidence="11 12">HBC61</strain>
    </source>
</reference>
<comment type="similarity">
    <text evidence="8">Belongs to the ThiG family.</text>
</comment>
<evidence type="ECO:0000256" key="7">
    <source>
        <dbReference type="ARBA" id="ARBA00049897"/>
    </source>
</evidence>
<dbReference type="InterPro" id="IPR008867">
    <property type="entry name" value="ThiG"/>
</dbReference>
<dbReference type="PANTHER" id="PTHR34266:SF2">
    <property type="entry name" value="THIAZOLE SYNTHASE"/>
    <property type="match status" value="1"/>
</dbReference>
<keyword evidence="6 8" id="KW-0704">Schiff base</keyword>
<evidence type="ECO:0000256" key="3">
    <source>
        <dbReference type="ARBA" id="ARBA00011960"/>
    </source>
</evidence>
<dbReference type="InterPro" id="IPR013785">
    <property type="entry name" value="Aldolase_TIM"/>
</dbReference>
<dbReference type="EMBL" id="JAQSIP010000002">
    <property type="protein sequence ID" value="MDD0838151.1"/>
    <property type="molecule type" value="Genomic_DNA"/>
</dbReference>
<feature type="binding site" evidence="8">
    <location>
        <begin position="217"/>
        <end position="218"/>
    </location>
    <ligand>
        <name>1-deoxy-D-xylulose 5-phosphate</name>
        <dbReference type="ChEBI" id="CHEBI:57792"/>
    </ligand>
</feature>
<evidence type="ECO:0000313" key="11">
    <source>
        <dbReference type="EMBL" id="MDD0838151.1"/>
    </source>
</evidence>
<feature type="active site" description="Schiff-base intermediate with DXP" evidence="8">
    <location>
        <position position="130"/>
    </location>
</feature>
<accession>A0ABT5MXI0</accession>
<comment type="function">
    <text evidence="1 8">Catalyzes the rearrangement of 1-deoxy-D-xylulose 5-phosphate (DXP) to produce the thiazole phosphate moiety of thiamine. Sulfur is provided by the thiocarboxylate moiety of the carrier protein ThiS. In vitro, sulfur can be provided by H(2)S.</text>
</comment>
<name>A0ABT5MXI0_9BURK</name>
<dbReference type="EC" id="2.8.1.10" evidence="3 8"/>
<evidence type="ECO:0000256" key="4">
    <source>
        <dbReference type="ARBA" id="ARBA00022679"/>
    </source>
</evidence>
<evidence type="ECO:0000256" key="2">
    <source>
        <dbReference type="ARBA" id="ARBA00004948"/>
    </source>
</evidence>
<dbReference type="Gene3D" id="3.20.20.70">
    <property type="entry name" value="Aldolase class I"/>
    <property type="match status" value="1"/>
</dbReference>
<feature type="compositionally biased region" description="Polar residues" evidence="9">
    <location>
        <begin position="273"/>
        <end position="283"/>
    </location>
</feature>
<dbReference type="CDD" id="cd04728">
    <property type="entry name" value="ThiG"/>
    <property type="match status" value="1"/>
</dbReference>
<evidence type="ECO:0000256" key="6">
    <source>
        <dbReference type="ARBA" id="ARBA00023270"/>
    </source>
</evidence>
<keyword evidence="12" id="KW-1185">Reference proteome</keyword>
<dbReference type="PANTHER" id="PTHR34266">
    <property type="entry name" value="THIAZOLE SYNTHASE"/>
    <property type="match status" value="1"/>
</dbReference>
<proteinExistence type="inferred from homology"/>
<feature type="region of interest" description="Disordered" evidence="9">
    <location>
        <begin position="1"/>
        <end position="27"/>
    </location>
</feature>
<dbReference type="InterPro" id="IPR033983">
    <property type="entry name" value="Thiazole_synthase_ThiG"/>
</dbReference>
<comment type="pathway">
    <text evidence="2 8">Cofactor biosynthesis; thiamine diphosphate biosynthesis.</text>
</comment>
<evidence type="ECO:0000313" key="12">
    <source>
        <dbReference type="Proteomes" id="UP001528673"/>
    </source>
</evidence>
<dbReference type="HAMAP" id="MF_00443">
    <property type="entry name" value="ThiG"/>
    <property type="match status" value="1"/>
</dbReference>
<dbReference type="RefSeq" id="WP_273949721.1">
    <property type="nucleotide sequence ID" value="NZ_JAQSIP010000002.1"/>
</dbReference>
<dbReference type="SUPFAM" id="SSF110399">
    <property type="entry name" value="ThiG-like"/>
    <property type="match status" value="1"/>
</dbReference>
<evidence type="ECO:0000256" key="5">
    <source>
        <dbReference type="ARBA" id="ARBA00022977"/>
    </source>
</evidence>
<feature type="domain" description="Thiazole synthase ThiG" evidence="10">
    <location>
        <begin position="33"/>
        <end position="282"/>
    </location>
</feature>
<comment type="subunit">
    <text evidence="8">Homotetramer. Forms heterodimers with either ThiH or ThiS.</text>
</comment>
<dbReference type="Proteomes" id="UP001528673">
    <property type="component" value="Unassembled WGS sequence"/>
</dbReference>
<evidence type="ECO:0000256" key="1">
    <source>
        <dbReference type="ARBA" id="ARBA00002834"/>
    </source>
</evidence>
<feature type="region of interest" description="Disordered" evidence="9">
    <location>
        <begin position="273"/>
        <end position="292"/>
    </location>
</feature>
<comment type="caution">
    <text evidence="11">The sequence shown here is derived from an EMBL/GenBank/DDBJ whole genome shotgun (WGS) entry which is preliminary data.</text>
</comment>
<dbReference type="Pfam" id="PF05690">
    <property type="entry name" value="ThiG"/>
    <property type="match status" value="1"/>
</dbReference>
<keyword evidence="4 8" id="KW-0808">Transferase</keyword>